<feature type="compositionally biased region" description="Polar residues" evidence="2">
    <location>
        <begin position="151"/>
        <end position="169"/>
    </location>
</feature>
<name>A0A9P0QVA6_9ASCO</name>
<dbReference type="OrthoDB" id="272624at2759"/>
<feature type="coiled-coil region" evidence="1">
    <location>
        <begin position="650"/>
        <end position="681"/>
    </location>
</feature>
<feature type="compositionally biased region" description="Low complexity" evidence="2">
    <location>
        <begin position="361"/>
        <end position="371"/>
    </location>
</feature>
<comment type="caution">
    <text evidence="4">The sequence shown here is derived from an EMBL/GenBank/DDBJ whole genome shotgun (WGS) entry which is preliminary data.</text>
</comment>
<proteinExistence type="predicted"/>
<dbReference type="GO" id="GO:0070898">
    <property type="term" value="P:RNA polymerase III preinitiation complex assembly"/>
    <property type="evidence" value="ECO:0007669"/>
    <property type="project" value="TreeGrafter"/>
</dbReference>
<feature type="region of interest" description="Disordered" evidence="2">
    <location>
        <begin position="1"/>
        <end position="188"/>
    </location>
</feature>
<organism evidence="4 5">
    <name type="scientific">[Candida] railenensis</name>
    <dbReference type="NCBI Taxonomy" id="45579"/>
    <lineage>
        <taxon>Eukaryota</taxon>
        <taxon>Fungi</taxon>
        <taxon>Dikarya</taxon>
        <taxon>Ascomycota</taxon>
        <taxon>Saccharomycotina</taxon>
        <taxon>Pichiomycetes</taxon>
        <taxon>Debaryomycetaceae</taxon>
        <taxon>Kurtzmaniella</taxon>
    </lineage>
</organism>
<dbReference type="GO" id="GO:0000126">
    <property type="term" value="C:transcription factor TFIIIB complex"/>
    <property type="evidence" value="ECO:0007669"/>
    <property type="project" value="TreeGrafter"/>
</dbReference>
<feature type="region of interest" description="Disordered" evidence="2">
    <location>
        <begin position="537"/>
        <end position="560"/>
    </location>
</feature>
<feature type="compositionally biased region" description="Acidic residues" evidence="2">
    <location>
        <begin position="108"/>
        <end position="119"/>
    </location>
</feature>
<keyword evidence="1" id="KW-0175">Coiled coil</keyword>
<feature type="compositionally biased region" description="Basic and acidic residues" evidence="2">
    <location>
        <begin position="310"/>
        <end position="319"/>
    </location>
</feature>
<dbReference type="SUPFAM" id="SSF46689">
    <property type="entry name" value="Homeodomain-like"/>
    <property type="match status" value="1"/>
</dbReference>
<evidence type="ECO:0000256" key="2">
    <source>
        <dbReference type="SAM" id="MobiDB-lite"/>
    </source>
</evidence>
<sequence>MSSVVKKATRFAPKKALPIRNKSVTPLTPPATQKESAANVEEKDKDKDDDEDDTFEDALSAPSVDFKFSITKSQISQEPAEDVDPMDTSKKVSMSKQVEAKQERNEGDSESDDDSDIDNDIFKKPEDSLSSATKKYRRQSSIHMQRRLSGITPSVIRNRSGSISITPTPKGSVPPEGPDDVSPVMGGADEVLVEYEEEQPVVIGIPTTRPSRKRKPSVSIRRNSVRRNKSFLTPNASMVISKEVSPPIAETGGRKRKYSIGVDPSTQKLTKYRIEHLKDIGDKADNNAIESEEDEEDVEETKVAKSKKFKTGESSKDAAVEDSDAEAAAGAAATLASLAGSLVHAPASQEETRSAGAKVTSSSASSSTSSDTAEELSSDKKEAKKSKKSEIKKLERIPDGKLISSVKFMSQVPRSFKHEDPLEMDEITIEPESMTMSDLCLPTFAIGKPSTRYQQVIEAKKNQAKEKQKRKEIRDAARKERKSIEEITGEDFKKRQKEKKRDIIGELPDEQSQNAQNALLLKLGEDNKLIVDQDSTSVSRGAPNVNADKDREVANPFDNPITSSTYSKRKYTDRWDSEEIIKFYQALSTWGTDFTFIAQLFPYRTRKQIKSKFNLEEKKHPEIIDLALRTKLPADFESYCKESKKEILSLDEYNDQLKDIRVKHEEDMAQIVAQREQAIKEDAEESRKREFAIRTGGQVKMTKQERERELRKNEVIVGDIADVKKKYDEP</sequence>
<feature type="region of interest" description="Disordered" evidence="2">
    <location>
        <begin position="461"/>
        <end position="509"/>
    </location>
</feature>
<feature type="region of interest" description="Disordered" evidence="2">
    <location>
        <begin position="206"/>
        <end position="264"/>
    </location>
</feature>
<feature type="compositionally biased region" description="Basic and acidic residues" evidence="2">
    <location>
        <begin position="472"/>
        <end position="504"/>
    </location>
</feature>
<dbReference type="PANTHER" id="PTHR22929">
    <property type="entry name" value="RNA POLYMERASE III TRANSCRIPTION INITIATION FACTOR B"/>
    <property type="match status" value="1"/>
</dbReference>
<feature type="compositionally biased region" description="Acidic residues" evidence="2">
    <location>
        <begin position="47"/>
        <end position="56"/>
    </location>
</feature>
<dbReference type="CDD" id="cd00167">
    <property type="entry name" value="SANT"/>
    <property type="match status" value="1"/>
</dbReference>
<feature type="region of interest" description="Disordered" evidence="2">
    <location>
        <begin position="279"/>
        <end position="330"/>
    </location>
</feature>
<dbReference type="Gene3D" id="1.10.10.60">
    <property type="entry name" value="Homeodomain-like"/>
    <property type="match status" value="1"/>
</dbReference>
<feature type="compositionally biased region" description="Basic and acidic residues" evidence="2">
    <location>
        <begin position="377"/>
        <end position="394"/>
    </location>
</feature>
<dbReference type="EMBL" id="CAKXYY010000020">
    <property type="protein sequence ID" value="CAH2354990.1"/>
    <property type="molecule type" value="Genomic_DNA"/>
</dbReference>
<gene>
    <name evidence="4" type="ORF">CLIB1423_20S01530</name>
</gene>
<keyword evidence="5" id="KW-1185">Reference proteome</keyword>
<feature type="region of interest" description="Disordered" evidence="2">
    <location>
        <begin position="344"/>
        <end position="394"/>
    </location>
</feature>
<dbReference type="AlphaFoldDB" id="A0A9P0QVA6"/>
<dbReference type="PANTHER" id="PTHR22929:SF0">
    <property type="entry name" value="TRANSCRIPTION FACTOR TFIIIB COMPONENT B'' HOMOLOG"/>
    <property type="match status" value="1"/>
</dbReference>
<protein>
    <submittedName>
        <fullName evidence="4">Transcription factor TFIIIB component B</fullName>
    </submittedName>
</protein>
<dbReference type="InterPro" id="IPR001005">
    <property type="entry name" value="SANT/Myb"/>
</dbReference>
<dbReference type="Pfam" id="PF15963">
    <property type="entry name" value="Myb_DNA-bind_7"/>
    <property type="match status" value="1"/>
</dbReference>
<dbReference type="InterPro" id="IPR009057">
    <property type="entry name" value="Homeodomain-like_sf"/>
</dbReference>
<reference evidence="4" key="1">
    <citation type="submission" date="2022-03" db="EMBL/GenBank/DDBJ databases">
        <authorList>
            <person name="Legras J.-L."/>
            <person name="Devillers H."/>
            <person name="Grondin C."/>
        </authorList>
    </citation>
    <scope>NUCLEOTIDE SEQUENCE</scope>
    <source>
        <strain evidence="4">CLIB 1423</strain>
    </source>
</reference>
<dbReference type="Proteomes" id="UP000837801">
    <property type="component" value="Unassembled WGS sequence"/>
</dbReference>
<feature type="compositionally biased region" description="Basic and acidic residues" evidence="2">
    <location>
        <begin position="98"/>
        <end position="107"/>
    </location>
</feature>
<dbReference type="GO" id="GO:0001156">
    <property type="term" value="F:TFIIIC-class transcription factor complex binding"/>
    <property type="evidence" value="ECO:0007669"/>
    <property type="project" value="TreeGrafter"/>
</dbReference>
<feature type="domain" description="Myb-like" evidence="3">
    <location>
        <begin position="571"/>
        <end position="619"/>
    </location>
</feature>
<evidence type="ECO:0000256" key="1">
    <source>
        <dbReference type="SAM" id="Coils"/>
    </source>
</evidence>
<feature type="compositionally biased region" description="Acidic residues" evidence="2">
    <location>
        <begin position="290"/>
        <end position="299"/>
    </location>
</feature>
<feature type="compositionally biased region" description="Basic residues" evidence="2">
    <location>
        <begin position="134"/>
        <end position="146"/>
    </location>
</feature>
<dbReference type="SMART" id="SM00717">
    <property type="entry name" value="SANT"/>
    <property type="match status" value="1"/>
</dbReference>
<evidence type="ECO:0000259" key="3">
    <source>
        <dbReference type="SMART" id="SM00717"/>
    </source>
</evidence>
<evidence type="ECO:0000313" key="5">
    <source>
        <dbReference type="Proteomes" id="UP000837801"/>
    </source>
</evidence>
<accession>A0A9P0QVA6</accession>
<feature type="compositionally biased region" description="Polar residues" evidence="2">
    <location>
        <begin position="22"/>
        <end position="36"/>
    </location>
</feature>
<evidence type="ECO:0000313" key="4">
    <source>
        <dbReference type="EMBL" id="CAH2354990.1"/>
    </source>
</evidence>
<dbReference type="InterPro" id="IPR039467">
    <property type="entry name" value="TFIIIB_B''_Myb"/>
</dbReference>